<feature type="compositionally biased region" description="Polar residues" evidence="1">
    <location>
        <begin position="29"/>
        <end position="39"/>
    </location>
</feature>
<evidence type="ECO:0000256" key="1">
    <source>
        <dbReference type="SAM" id="MobiDB-lite"/>
    </source>
</evidence>
<organism evidence="3 4">
    <name type="scientific">Komagataeibacter oboediens</name>
    <dbReference type="NCBI Taxonomy" id="65958"/>
    <lineage>
        <taxon>Bacteria</taxon>
        <taxon>Pseudomonadati</taxon>
        <taxon>Pseudomonadota</taxon>
        <taxon>Alphaproteobacteria</taxon>
        <taxon>Acetobacterales</taxon>
        <taxon>Acetobacteraceae</taxon>
        <taxon>Komagataeibacter</taxon>
    </lineage>
</organism>
<dbReference type="Pfam" id="PF13683">
    <property type="entry name" value="rve_3"/>
    <property type="match status" value="1"/>
</dbReference>
<dbReference type="GO" id="GO:0015074">
    <property type="term" value="P:DNA integration"/>
    <property type="evidence" value="ECO:0007669"/>
    <property type="project" value="InterPro"/>
</dbReference>
<gene>
    <name evidence="3" type="ORF">CFR80_15130</name>
</gene>
<comment type="caution">
    <text evidence="3">The sequence shown here is derived from an EMBL/GenBank/DDBJ whole genome shotgun (WGS) entry which is preliminary data.</text>
</comment>
<dbReference type="Proteomes" id="UP000247417">
    <property type="component" value="Unassembled WGS sequence"/>
</dbReference>
<reference evidence="3 4" key="1">
    <citation type="submission" date="2017-07" db="EMBL/GenBank/DDBJ databases">
        <title>A draft genome sequence of Komagataeibacter oboediens LMG 18849.</title>
        <authorList>
            <person name="Skraban J."/>
            <person name="Cleenwerck I."/>
            <person name="Vandamme P."/>
            <person name="Trcek J."/>
        </authorList>
    </citation>
    <scope>NUCLEOTIDE SEQUENCE [LARGE SCALE GENOMIC DNA]</scope>
    <source>
        <strain evidence="3 4">LMG 18849</strain>
    </source>
</reference>
<protein>
    <recommendedName>
        <fullName evidence="2">Integrase catalytic domain-containing protein</fullName>
    </recommendedName>
</protein>
<name>A0A318QI79_9PROT</name>
<dbReference type="OrthoDB" id="7276469at2"/>
<feature type="compositionally biased region" description="Basic and acidic residues" evidence="1">
    <location>
        <begin position="1"/>
        <end position="22"/>
    </location>
</feature>
<evidence type="ECO:0000313" key="4">
    <source>
        <dbReference type="Proteomes" id="UP000247417"/>
    </source>
</evidence>
<dbReference type="InterPro" id="IPR001584">
    <property type="entry name" value="Integrase_cat-core"/>
</dbReference>
<proteinExistence type="predicted"/>
<dbReference type="AlphaFoldDB" id="A0A318QI79"/>
<evidence type="ECO:0000313" key="3">
    <source>
        <dbReference type="EMBL" id="PYD79397.1"/>
    </source>
</evidence>
<feature type="domain" description="Integrase catalytic" evidence="2">
    <location>
        <begin position="1"/>
        <end position="23"/>
    </location>
</feature>
<evidence type="ECO:0000259" key="2">
    <source>
        <dbReference type="Pfam" id="PF13683"/>
    </source>
</evidence>
<dbReference type="EMBL" id="NKTX01000071">
    <property type="protein sequence ID" value="PYD79397.1"/>
    <property type="molecule type" value="Genomic_DNA"/>
</dbReference>
<feature type="region of interest" description="Disordered" evidence="1">
    <location>
        <begin position="1"/>
        <end position="47"/>
    </location>
</feature>
<accession>A0A318QI79</accession>
<sequence length="71" mass="7999">MLANWREDYNTVRPHSQLDDMPPRPLSFHQPQAMKNGNSPFEGIQKGGARQAQRMLLIIASRVDLARKAAA</sequence>